<keyword evidence="7 8" id="KW-0694">RNA-binding</keyword>
<dbReference type="Proteomes" id="UP000278807">
    <property type="component" value="Unassembled WGS sequence"/>
</dbReference>
<evidence type="ECO:0000256" key="6">
    <source>
        <dbReference type="ARBA" id="ARBA00022871"/>
    </source>
</evidence>
<sequence length="528" mass="54565">MTTVNVQAAEFAARYVDPEGVPINANQALLGSGSPSAPKIGTLIPNRIFVGGIPSNTTEQELKAYFSSFGQVKDVKIINDRLGVAKGSYGFVTFECQEVAEKIIKNESETLIFKDRKLNIGHAIRKQQLFPRPADVTPTLFFPGGAAIPCGFQSGLPVFPLTGQDYSVLAQQGSAYQQMLLQQANGAAMYLSPQSANQQAAAAAAAAVQYSALQSQLAAAQQNAAAYATLQQQQQQHQQYPQAASFTGQLTTTGSQSQAAMLAAAMAAASQWPNAASTPVNGHNTSGSVPPSLTPAPVGQHTAPTAVDAAQSPNVAALAAAAAAAAWRWFSPAAVTQHNGNGTLLASSPTAACGQSASQQQIHSAEHQQQLVFLPNTTTTSDYSTDHSAHSSGLLESVEPGMFHCEGLSMSPPQHPLQPTLLPFFAPAVFDSGIAATSSPVIARQIVSPSSTNGHIITNGTNGTSQTPQSQNLYATPAPQPIIYSGAGVNGNGLVVVDHTGKQNGGGRGSSPKKLTTNGAAASTRTAI</sequence>
<evidence type="ECO:0000256" key="8">
    <source>
        <dbReference type="PROSITE-ProRule" id="PRU00176"/>
    </source>
</evidence>
<dbReference type="WBParaSite" id="HNAJ_0000287601-mRNA-1">
    <property type="protein sequence ID" value="HNAJ_0000287601-mRNA-1"/>
    <property type="gene ID" value="HNAJ_0000287601"/>
</dbReference>
<evidence type="ECO:0000256" key="7">
    <source>
        <dbReference type="ARBA" id="ARBA00022884"/>
    </source>
</evidence>
<dbReference type="PANTHER" id="PTHR11176:SF57">
    <property type="entry name" value="PROTEIN BOULE"/>
    <property type="match status" value="1"/>
</dbReference>
<evidence type="ECO:0000256" key="4">
    <source>
        <dbReference type="ARBA" id="ARBA00022782"/>
    </source>
</evidence>
<evidence type="ECO:0000256" key="2">
    <source>
        <dbReference type="ARBA" id="ARBA00022473"/>
    </source>
</evidence>
<feature type="compositionally biased region" description="Polar residues" evidence="9">
    <location>
        <begin position="513"/>
        <end position="528"/>
    </location>
</feature>
<keyword evidence="6" id="KW-0744">Spermatogenesis</keyword>
<keyword evidence="4" id="KW-0221">Differentiation</keyword>
<accession>A0A0R3T738</accession>
<gene>
    <name evidence="11" type="ORF">HNAJ_LOCUS2875</name>
</gene>
<dbReference type="InterPro" id="IPR034988">
    <property type="entry name" value="DAZ_BOULE_RRM"/>
</dbReference>
<evidence type="ECO:0000256" key="3">
    <source>
        <dbReference type="ARBA" id="ARBA00022490"/>
    </source>
</evidence>
<dbReference type="STRING" id="102285.A0A0R3T738"/>
<dbReference type="GO" id="GO:0045948">
    <property type="term" value="P:positive regulation of translational initiation"/>
    <property type="evidence" value="ECO:0007669"/>
    <property type="project" value="TreeGrafter"/>
</dbReference>
<dbReference type="OrthoDB" id="762982at2759"/>
<feature type="compositionally biased region" description="Polar residues" evidence="9">
    <location>
        <begin position="278"/>
        <end position="291"/>
    </location>
</feature>
<dbReference type="InterPro" id="IPR000504">
    <property type="entry name" value="RRM_dom"/>
</dbReference>
<keyword evidence="3" id="KW-0963">Cytoplasm</keyword>
<dbReference type="InterPro" id="IPR035979">
    <property type="entry name" value="RBD_domain_sf"/>
</dbReference>
<dbReference type="GO" id="GO:0007283">
    <property type="term" value="P:spermatogenesis"/>
    <property type="evidence" value="ECO:0007669"/>
    <property type="project" value="UniProtKB-KW"/>
</dbReference>
<comment type="subcellular location">
    <subcellularLocation>
        <location evidence="1">Cytoplasm</location>
    </subcellularLocation>
</comment>
<feature type="region of interest" description="Disordered" evidence="9">
    <location>
        <begin position="275"/>
        <end position="305"/>
    </location>
</feature>
<dbReference type="GO" id="GO:0051321">
    <property type="term" value="P:meiotic cell cycle"/>
    <property type="evidence" value="ECO:0007669"/>
    <property type="project" value="UniProtKB-ARBA"/>
</dbReference>
<dbReference type="SMART" id="SM00360">
    <property type="entry name" value="RRM"/>
    <property type="match status" value="1"/>
</dbReference>
<feature type="region of interest" description="Disordered" evidence="9">
    <location>
        <begin position="498"/>
        <end position="528"/>
    </location>
</feature>
<dbReference type="GO" id="GO:0003730">
    <property type="term" value="F:mRNA 3'-UTR binding"/>
    <property type="evidence" value="ECO:0007669"/>
    <property type="project" value="TreeGrafter"/>
</dbReference>
<evidence type="ECO:0000313" key="13">
    <source>
        <dbReference type="WBParaSite" id="HNAJ_0000287601-mRNA-1"/>
    </source>
</evidence>
<dbReference type="GO" id="GO:0030154">
    <property type="term" value="P:cell differentiation"/>
    <property type="evidence" value="ECO:0007669"/>
    <property type="project" value="UniProtKB-KW"/>
</dbReference>
<reference evidence="13" key="1">
    <citation type="submission" date="2017-02" db="UniProtKB">
        <authorList>
            <consortium name="WormBaseParasite"/>
        </authorList>
    </citation>
    <scope>IDENTIFICATION</scope>
</reference>
<protein>
    <submittedName>
        <fullName evidence="13">RRM domain-containing protein</fullName>
    </submittedName>
</protein>
<dbReference type="PROSITE" id="PS50102">
    <property type="entry name" value="RRM"/>
    <property type="match status" value="1"/>
</dbReference>
<dbReference type="AlphaFoldDB" id="A0A0R3T738"/>
<keyword evidence="2" id="KW-0217">Developmental protein</keyword>
<proteinExistence type="predicted"/>
<dbReference type="GO" id="GO:0005737">
    <property type="term" value="C:cytoplasm"/>
    <property type="evidence" value="ECO:0007669"/>
    <property type="project" value="UniProtKB-SubCell"/>
</dbReference>
<dbReference type="GO" id="GO:0008494">
    <property type="term" value="F:translation activator activity"/>
    <property type="evidence" value="ECO:0007669"/>
    <property type="project" value="TreeGrafter"/>
</dbReference>
<evidence type="ECO:0000256" key="1">
    <source>
        <dbReference type="ARBA" id="ARBA00004496"/>
    </source>
</evidence>
<organism evidence="13">
    <name type="scientific">Rodentolepis nana</name>
    <name type="common">Dwarf tapeworm</name>
    <name type="synonym">Hymenolepis nana</name>
    <dbReference type="NCBI Taxonomy" id="102285"/>
    <lineage>
        <taxon>Eukaryota</taxon>
        <taxon>Metazoa</taxon>
        <taxon>Spiralia</taxon>
        <taxon>Lophotrochozoa</taxon>
        <taxon>Platyhelminthes</taxon>
        <taxon>Cestoda</taxon>
        <taxon>Eucestoda</taxon>
        <taxon>Cyclophyllidea</taxon>
        <taxon>Hymenolepididae</taxon>
        <taxon>Rodentolepis</taxon>
    </lineage>
</organism>
<name>A0A0R3T738_RODNA</name>
<evidence type="ECO:0000313" key="12">
    <source>
        <dbReference type="Proteomes" id="UP000278807"/>
    </source>
</evidence>
<keyword evidence="5" id="KW-0810">Translation regulation</keyword>
<dbReference type="FunFam" id="3.30.70.330:FF:000167">
    <property type="entry name" value="protein boule-like isoform X1"/>
    <property type="match status" value="1"/>
</dbReference>
<dbReference type="InterPro" id="IPR012677">
    <property type="entry name" value="Nucleotide-bd_a/b_plait_sf"/>
</dbReference>
<dbReference type="Pfam" id="PF00076">
    <property type="entry name" value="RRM_1"/>
    <property type="match status" value="1"/>
</dbReference>
<evidence type="ECO:0000259" key="10">
    <source>
        <dbReference type="PROSITE" id="PS50102"/>
    </source>
</evidence>
<dbReference type="SUPFAM" id="SSF54928">
    <property type="entry name" value="RNA-binding domain, RBD"/>
    <property type="match status" value="1"/>
</dbReference>
<reference evidence="11 12" key="2">
    <citation type="submission" date="2018-11" db="EMBL/GenBank/DDBJ databases">
        <authorList>
            <consortium name="Pathogen Informatics"/>
        </authorList>
    </citation>
    <scope>NUCLEOTIDE SEQUENCE [LARGE SCALE GENOMIC DNA]</scope>
</reference>
<feature type="domain" description="RRM" evidence="10">
    <location>
        <begin position="46"/>
        <end position="125"/>
    </location>
</feature>
<evidence type="ECO:0000256" key="5">
    <source>
        <dbReference type="ARBA" id="ARBA00022845"/>
    </source>
</evidence>
<evidence type="ECO:0000256" key="9">
    <source>
        <dbReference type="SAM" id="MobiDB-lite"/>
    </source>
</evidence>
<dbReference type="EMBL" id="UZAE01001532">
    <property type="protein sequence ID" value="VDN98734.1"/>
    <property type="molecule type" value="Genomic_DNA"/>
</dbReference>
<dbReference type="GO" id="GO:0070935">
    <property type="term" value="P:3'-UTR-mediated mRNA stabilization"/>
    <property type="evidence" value="ECO:0007669"/>
    <property type="project" value="TreeGrafter"/>
</dbReference>
<dbReference type="Gene3D" id="3.30.70.330">
    <property type="match status" value="1"/>
</dbReference>
<evidence type="ECO:0000313" key="11">
    <source>
        <dbReference type="EMBL" id="VDN98734.1"/>
    </source>
</evidence>
<dbReference type="CDD" id="cd12412">
    <property type="entry name" value="RRM_DAZL_BOULE"/>
    <property type="match status" value="1"/>
</dbReference>
<dbReference type="PANTHER" id="PTHR11176">
    <property type="entry name" value="BOULE-RELATED"/>
    <property type="match status" value="1"/>
</dbReference>
<keyword evidence="12" id="KW-1185">Reference proteome</keyword>